<proteinExistence type="inferred from homology"/>
<evidence type="ECO:0000256" key="3">
    <source>
        <dbReference type="ARBA" id="ARBA00022692"/>
    </source>
</evidence>
<organism evidence="7 8">
    <name type="scientific">Streptococcus saliviloxodontae</name>
    <dbReference type="NCBI Taxonomy" id="1349416"/>
    <lineage>
        <taxon>Bacteria</taxon>
        <taxon>Bacillati</taxon>
        <taxon>Bacillota</taxon>
        <taxon>Bacilli</taxon>
        <taxon>Lactobacillales</taxon>
        <taxon>Streptococcaceae</taxon>
        <taxon>Streptococcus</taxon>
    </lineage>
</organism>
<dbReference type="EMBL" id="JAFBEI010000009">
    <property type="protein sequence ID" value="MBM7635781.1"/>
    <property type="molecule type" value="Genomic_DNA"/>
</dbReference>
<evidence type="ECO:0000256" key="6">
    <source>
        <dbReference type="SAM" id="Phobius"/>
    </source>
</evidence>
<evidence type="ECO:0000256" key="4">
    <source>
        <dbReference type="ARBA" id="ARBA00022989"/>
    </source>
</evidence>
<reference evidence="7 8" key="1">
    <citation type="submission" date="2021-01" db="EMBL/GenBank/DDBJ databases">
        <title>Genomic Encyclopedia of Type Strains, Phase IV (KMG-IV): sequencing the most valuable type-strain genomes for metagenomic binning, comparative biology and taxonomic classification.</title>
        <authorList>
            <person name="Goeker M."/>
        </authorList>
    </citation>
    <scope>NUCLEOTIDE SEQUENCE [LARGE SCALE GENOMIC DNA]</scope>
    <source>
        <strain evidence="7 8">DSM 27513</strain>
    </source>
</reference>
<dbReference type="InterPro" id="IPR045861">
    <property type="entry name" value="CorA_cytoplasmic_dom"/>
</dbReference>
<evidence type="ECO:0000256" key="2">
    <source>
        <dbReference type="ARBA" id="ARBA00009765"/>
    </source>
</evidence>
<evidence type="ECO:0000256" key="5">
    <source>
        <dbReference type="ARBA" id="ARBA00023136"/>
    </source>
</evidence>
<evidence type="ECO:0000313" key="8">
    <source>
        <dbReference type="Proteomes" id="UP000809081"/>
    </source>
</evidence>
<comment type="subcellular location">
    <subcellularLocation>
        <location evidence="1">Membrane</location>
        <topology evidence="1">Multi-pass membrane protein</topology>
    </subcellularLocation>
</comment>
<dbReference type="InterPro" id="IPR002523">
    <property type="entry name" value="MgTranspt_CorA/ZnTranspt_ZntB"/>
</dbReference>
<sequence>MTMTNFSWVAAKAQSQGDLALLKEELGMDTEIISYALDKNELAHLEYDKFDKELLLIYNALRDGQSMTYQTSPVSFFVKKDQLVTIFGPETDYLLPTFEEALRRRPEASLFEGLFTMLFLISKTYFPVLESLNRERHLVNQKLRRQTSKQSLLELSDLEIGLVYLVSASKQNALLLEQLQGQAFYKQLTEGDLEQLEDAHIEARQLMEMTSLSAQIIEQLEGTYNNVLNNDLNDTMKVLTKLSILLTIPSIVTGFFGMNVTLPKLFTQDNMSWLWVIVLTLVLWMIWGIVLGFYMKQWQFSFRRKNK</sequence>
<protein>
    <submittedName>
        <fullName evidence="7">Mg2+ and Co2+ transporter CorA</fullName>
    </submittedName>
</protein>
<feature type="transmembrane region" description="Helical" evidence="6">
    <location>
        <begin position="273"/>
        <end position="295"/>
    </location>
</feature>
<dbReference type="Gene3D" id="3.30.460.20">
    <property type="entry name" value="CorA soluble domain-like"/>
    <property type="match status" value="1"/>
</dbReference>
<dbReference type="Proteomes" id="UP000809081">
    <property type="component" value="Unassembled WGS sequence"/>
</dbReference>
<name>A0ABS2PLF7_9STRE</name>
<keyword evidence="8" id="KW-1185">Reference proteome</keyword>
<dbReference type="Pfam" id="PF01544">
    <property type="entry name" value="CorA"/>
    <property type="match status" value="1"/>
</dbReference>
<comment type="similarity">
    <text evidence="2">Belongs to the CorA metal ion transporter (MIT) (TC 1.A.35) family.</text>
</comment>
<dbReference type="SUPFAM" id="SSF143865">
    <property type="entry name" value="CorA soluble domain-like"/>
    <property type="match status" value="1"/>
</dbReference>
<dbReference type="PANTHER" id="PTHR47891">
    <property type="entry name" value="TRANSPORTER-RELATED"/>
    <property type="match status" value="1"/>
</dbReference>
<keyword evidence="4 6" id="KW-1133">Transmembrane helix</keyword>
<evidence type="ECO:0000313" key="7">
    <source>
        <dbReference type="EMBL" id="MBM7635781.1"/>
    </source>
</evidence>
<dbReference type="Gene3D" id="1.20.58.340">
    <property type="entry name" value="Magnesium transport protein CorA, transmembrane region"/>
    <property type="match status" value="2"/>
</dbReference>
<evidence type="ECO:0000256" key="1">
    <source>
        <dbReference type="ARBA" id="ARBA00004141"/>
    </source>
</evidence>
<dbReference type="InterPro" id="IPR047199">
    <property type="entry name" value="CorA-like"/>
</dbReference>
<keyword evidence="3 6" id="KW-0812">Transmembrane</keyword>
<feature type="transmembrane region" description="Helical" evidence="6">
    <location>
        <begin position="242"/>
        <end position="261"/>
    </location>
</feature>
<dbReference type="InterPro" id="IPR045863">
    <property type="entry name" value="CorA_TM1_TM2"/>
</dbReference>
<dbReference type="PANTHER" id="PTHR47891:SF1">
    <property type="entry name" value="CORA-MAGNESIUM AND COBALT TRANSPORTER"/>
    <property type="match status" value="1"/>
</dbReference>
<gene>
    <name evidence="7" type="ORF">JOC31_000595</name>
</gene>
<accession>A0ABS2PLF7</accession>
<dbReference type="CDD" id="cd12827">
    <property type="entry name" value="EcCorA_ZntB-like_u2"/>
    <property type="match status" value="1"/>
</dbReference>
<dbReference type="SUPFAM" id="SSF144083">
    <property type="entry name" value="Magnesium transport protein CorA, transmembrane region"/>
    <property type="match status" value="1"/>
</dbReference>
<dbReference type="RefSeq" id="WP_338058825.1">
    <property type="nucleotide sequence ID" value="NZ_JAFBEI010000009.1"/>
</dbReference>
<keyword evidence="5 6" id="KW-0472">Membrane</keyword>
<comment type="caution">
    <text evidence="7">The sequence shown here is derived from an EMBL/GenBank/DDBJ whole genome shotgun (WGS) entry which is preliminary data.</text>
</comment>